<evidence type="ECO:0000313" key="3">
    <source>
        <dbReference type="EMBL" id="EAY17544.1"/>
    </source>
</evidence>
<dbReference type="InterPro" id="IPR029016">
    <property type="entry name" value="GAF-like_dom_sf"/>
</dbReference>
<evidence type="ECO:0000313" key="4">
    <source>
        <dbReference type="Proteomes" id="UP000001542"/>
    </source>
</evidence>
<dbReference type="InParanoid" id="A2DPU8"/>
<organism evidence="3 4">
    <name type="scientific">Trichomonas vaginalis (strain ATCC PRA-98 / G3)</name>
    <dbReference type="NCBI Taxonomy" id="412133"/>
    <lineage>
        <taxon>Eukaryota</taxon>
        <taxon>Metamonada</taxon>
        <taxon>Parabasalia</taxon>
        <taxon>Trichomonadida</taxon>
        <taxon>Trichomonadidae</taxon>
        <taxon>Trichomonas</taxon>
    </lineage>
</organism>
<dbReference type="RefSeq" id="XP_001329679.1">
    <property type="nucleotide sequence ID" value="XM_001329644.1"/>
</dbReference>
<reference evidence="3" key="2">
    <citation type="journal article" date="2007" name="Science">
        <title>Draft genome sequence of the sexually transmitted pathogen Trichomonas vaginalis.</title>
        <authorList>
            <person name="Carlton J.M."/>
            <person name="Hirt R.P."/>
            <person name="Silva J.C."/>
            <person name="Delcher A.L."/>
            <person name="Schatz M."/>
            <person name="Zhao Q."/>
            <person name="Wortman J.R."/>
            <person name="Bidwell S.L."/>
            <person name="Alsmark U.C.M."/>
            <person name="Besteiro S."/>
            <person name="Sicheritz-Ponten T."/>
            <person name="Noel C.J."/>
            <person name="Dacks J.B."/>
            <person name="Foster P.G."/>
            <person name="Simillion C."/>
            <person name="Van de Peer Y."/>
            <person name="Miranda-Saavedra D."/>
            <person name="Barton G.J."/>
            <person name="Westrop G.D."/>
            <person name="Mueller S."/>
            <person name="Dessi D."/>
            <person name="Fiori P.L."/>
            <person name="Ren Q."/>
            <person name="Paulsen I."/>
            <person name="Zhang H."/>
            <person name="Bastida-Corcuera F.D."/>
            <person name="Simoes-Barbosa A."/>
            <person name="Brown M.T."/>
            <person name="Hayes R.D."/>
            <person name="Mukherjee M."/>
            <person name="Okumura C.Y."/>
            <person name="Schneider R."/>
            <person name="Smith A.J."/>
            <person name="Vanacova S."/>
            <person name="Villalvazo M."/>
            <person name="Haas B.J."/>
            <person name="Pertea M."/>
            <person name="Feldblyum T.V."/>
            <person name="Utterback T.R."/>
            <person name="Shu C.L."/>
            <person name="Osoegawa K."/>
            <person name="de Jong P.J."/>
            <person name="Hrdy I."/>
            <person name="Horvathova L."/>
            <person name="Zubacova Z."/>
            <person name="Dolezal P."/>
            <person name="Malik S.B."/>
            <person name="Logsdon J.M. Jr."/>
            <person name="Henze K."/>
            <person name="Gupta A."/>
            <person name="Wang C.C."/>
            <person name="Dunne R.L."/>
            <person name="Upcroft J.A."/>
            <person name="Upcroft P."/>
            <person name="White O."/>
            <person name="Salzberg S.L."/>
            <person name="Tang P."/>
            <person name="Chiu C.-H."/>
            <person name="Lee Y.-S."/>
            <person name="Embley T.M."/>
            <person name="Coombs G.H."/>
            <person name="Mottram J.C."/>
            <person name="Tachezy J."/>
            <person name="Fraser-Liggett C.M."/>
            <person name="Johnson P.J."/>
        </authorList>
    </citation>
    <scope>NUCLEOTIDE SEQUENCE [LARGE SCALE GENOMIC DNA]</scope>
    <source>
        <strain evidence="3">G3</strain>
    </source>
</reference>
<protein>
    <submittedName>
        <fullName evidence="3">Uncharacterized protein</fullName>
    </submittedName>
</protein>
<dbReference type="KEGG" id="tva:4775561"/>
<dbReference type="EMBL" id="DS113229">
    <property type="protein sequence ID" value="EAY17544.1"/>
    <property type="molecule type" value="Genomic_DNA"/>
</dbReference>
<accession>A2DPU8</accession>
<feature type="region of interest" description="Disordered" evidence="2">
    <location>
        <begin position="62"/>
        <end position="81"/>
    </location>
</feature>
<proteinExistence type="predicted"/>
<dbReference type="SUPFAM" id="SSF55781">
    <property type="entry name" value="GAF domain-like"/>
    <property type="match status" value="1"/>
</dbReference>
<evidence type="ECO:0000256" key="1">
    <source>
        <dbReference type="SAM" id="Coils"/>
    </source>
</evidence>
<dbReference type="VEuPathDB" id="TrichDB:TVAG_453720"/>
<reference evidence="3" key="1">
    <citation type="submission" date="2006-10" db="EMBL/GenBank/DDBJ databases">
        <authorList>
            <person name="Amadeo P."/>
            <person name="Zhao Q."/>
            <person name="Wortman J."/>
            <person name="Fraser-Liggett C."/>
            <person name="Carlton J."/>
        </authorList>
    </citation>
    <scope>NUCLEOTIDE SEQUENCE</scope>
    <source>
        <strain evidence="3">G3</strain>
    </source>
</reference>
<sequence>METTKMKYIDSYNMERVEYIKGETKQKLRMMSKFQDEIKNLKDLIEQEKQAIEKFQDYTERISSSSKDSQTNEKVAPESSNTKSIIKECDIALSQKVPPIYESPTTEKILNALQPSMDFELFFRDYPIVYASLFDDNIEQINYRSIFEYIEKWEINSRTSFINAFFKNLNSAASLVSLLSSIVEHNTISELSEYIETKLPSLINVNRAVFMQVEDGKLVLEKQRLKFSQKMAGGKITRAVNINSALIATKSSLEIDTEDSELMKLNQTMLIQPIDTHKQQDNDPVIKSRMKQSQRMSSISDKKALARVLQSSKNVSKPFRFEEPSQMEEVELTGMKDSASAVLLLFDCFGGFHNQDLITAYVISKFIGETIPLINLRAKYHYSKTALQRALDVLIKLAAVSDLKELKQTLCEGIMQQFKCEAVTCFKVMSSGKFFSIGNDSETFPAKSGLVGEAIATKRSMAISNPELSVLFNSATDRCRLSTPTRSILISQIFNSTGNVAYSIALYNKINVDEFSNDDLVTLELLCFNVNSIFDSVGITHELTKSAAGSKNVFSVYSKIFDTLSSTPDVGDVVELSKFLTHQITDSIHKNITFFIYDEKLKTLKCTDSISGFEVSIDESYSLVEAFKQQEPMEEISNEENVMSQIFPLEMGLIKVKADSPISIIQSKMSMIGWKPLPQMTTKSMLEIKIEKLTNVQPMKVRPIRKNSSIMNTLGPWAKVCSPLISLSILSSTNIQKLIVLANFARDMPNDDLTVEKIFLDFVKDMDFGCFSAFASKYCGKLIREFISPIESSYVSPSRPTLFCRDNKLDYGFNVFTTKLEDLVSETQSIFQALGLTAFFNDTVISQYFEVIRSKHNNNLFRNYRLCLDHCQFAAAIMKTMDIEKPDMLCILLYLLSLYCDISPSTVVFCAESLCSEPPFNIDKDIIYKAFVRFDKCETFDVLFDSDISSLVCAISRYSYLARSLDTMKKFVDQRFSEDNESDQEVQKFIIEYEMRSFIIPCCGEFAKRNIRTDAFRKLFTSNASAITHSVF</sequence>
<dbReference type="Gene3D" id="3.30.450.40">
    <property type="match status" value="1"/>
</dbReference>
<dbReference type="VEuPathDB" id="TrichDB:TVAGG3_0552150"/>
<name>A2DPU8_TRIV3</name>
<dbReference type="SUPFAM" id="SSF109604">
    <property type="entry name" value="HD-domain/PDEase-like"/>
    <property type="match status" value="1"/>
</dbReference>
<evidence type="ECO:0000256" key="2">
    <source>
        <dbReference type="SAM" id="MobiDB-lite"/>
    </source>
</evidence>
<feature type="coiled-coil region" evidence="1">
    <location>
        <begin position="31"/>
        <end position="61"/>
    </location>
</feature>
<keyword evidence="1" id="KW-0175">Coiled coil</keyword>
<keyword evidence="4" id="KW-1185">Reference proteome</keyword>
<dbReference type="Proteomes" id="UP000001542">
    <property type="component" value="Unassembled WGS sequence"/>
</dbReference>
<gene>
    <name evidence="3" type="ORF">TVAG_453720</name>
</gene>
<dbReference type="AlphaFoldDB" id="A2DPU8"/>